<evidence type="ECO:0000259" key="2">
    <source>
        <dbReference type="Pfam" id="PF07007"/>
    </source>
</evidence>
<dbReference type="AlphaFoldDB" id="A0A917SMC0"/>
<feature type="domain" description="Lysozyme inhibitor LprI-like N-terminal" evidence="2">
    <location>
        <begin position="46"/>
        <end position="150"/>
    </location>
</feature>
<dbReference type="Pfam" id="PF07007">
    <property type="entry name" value="LprI"/>
    <property type="match status" value="1"/>
</dbReference>
<dbReference type="Proteomes" id="UP000649829">
    <property type="component" value="Unassembled WGS sequence"/>
</dbReference>
<keyword evidence="1" id="KW-0732">Signal</keyword>
<protein>
    <recommendedName>
        <fullName evidence="2">Lysozyme inhibitor LprI-like N-terminal domain-containing protein</fullName>
    </recommendedName>
</protein>
<keyword evidence="4" id="KW-1185">Reference proteome</keyword>
<dbReference type="Gene3D" id="1.20.1270.180">
    <property type="match status" value="1"/>
</dbReference>
<organism evidence="3 4">
    <name type="scientific">Pseudooceanicola nanhaiensis</name>
    <dbReference type="NCBI Taxonomy" id="375761"/>
    <lineage>
        <taxon>Bacteria</taxon>
        <taxon>Pseudomonadati</taxon>
        <taxon>Pseudomonadota</taxon>
        <taxon>Alphaproteobacteria</taxon>
        <taxon>Rhodobacterales</taxon>
        <taxon>Paracoccaceae</taxon>
        <taxon>Pseudooceanicola</taxon>
    </lineage>
</organism>
<dbReference type="InterPro" id="IPR009739">
    <property type="entry name" value="LprI-like_N"/>
</dbReference>
<dbReference type="EMBL" id="BMLF01000001">
    <property type="protein sequence ID" value="GGL87443.1"/>
    <property type="molecule type" value="Genomic_DNA"/>
</dbReference>
<sequence>MIRYAFLALTLAGPAAAQDLAFSPEATETCLARDGADCIGRSADACMEETSGGSSTPVMGACFEKELSWWDDRLNTVYGKAMEAAKTADAAEGERPLTEQKALREMQRAWIAFRDAKCDWETVQWGGGTGAGPARLACLMQETGAQTRVLERRLEAR</sequence>
<gene>
    <name evidence="3" type="ORF">GCM10011534_06770</name>
</gene>
<reference evidence="3" key="1">
    <citation type="journal article" date="2014" name="Int. J. Syst. Evol. Microbiol.">
        <title>Complete genome sequence of Corynebacterium casei LMG S-19264T (=DSM 44701T), isolated from a smear-ripened cheese.</title>
        <authorList>
            <consortium name="US DOE Joint Genome Institute (JGI-PGF)"/>
            <person name="Walter F."/>
            <person name="Albersmeier A."/>
            <person name="Kalinowski J."/>
            <person name="Ruckert C."/>
        </authorList>
    </citation>
    <scope>NUCLEOTIDE SEQUENCE</scope>
    <source>
        <strain evidence="3">CGMCC 1.6293</strain>
    </source>
</reference>
<accession>A0A917SMC0</accession>
<comment type="caution">
    <text evidence="3">The sequence shown here is derived from an EMBL/GenBank/DDBJ whole genome shotgun (WGS) entry which is preliminary data.</text>
</comment>
<evidence type="ECO:0000256" key="1">
    <source>
        <dbReference type="SAM" id="SignalP"/>
    </source>
</evidence>
<evidence type="ECO:0000313" key="3">
    <source>
        <dbReference type="EMBL" id="GGL87443.1"/>
    </source>
</evidence>
<feature type="chain" id="PRO_5036926446" description="Lysozyme inhibitor LprI-like N-terminal domain-containing protein" evidence="1">
    <location>
        <begin position="18"/>
        <end position="157"/>
    </location>
</feature>
<feature type="signal peptide" evidence="1">
    <location>
        <begin position="1"/>
        <end position="17"/>
    </location>
</feature>
<name>A0A917SMC0_9RHOB</name>
<proteinExistence type="predicted"/>
<dbReference type="RefSeq" id="WP_028285597.1">
    <property type="nucleotide sequence ID" value="NZ_BMLF01000001.1"/>
</dbReference>
<reference evidence="3" key="2">
    <citation type="submission" date="2020-09" db="EMBL/GenBank/DDBJ databases">
        <authorList>
            <person name="Sun Q."/>
            <person name="Zhou Y."/>
        </authorList>
    </citation>
    <scope>NUCLEOTIDE SEQUENCE</scope>
    <source>
        <strain evidence="3">CGMCC 1.6293</strain>
    </source>
</reference>
<evidence type="ECO:0000313" key="4">
    <source>
        <dbReference type="Proteomes" id="UP000649829"/>
    </source>
</evidence>